<dbReference type="STRING" id="28573.A0A0U1M9F5"/>
<dbReference type="SMART" id="SM00668">
    <property type="entry name" value="CTLH"/>
    <property type="match status" value="1"/>
</dbReference>
<feature type="compositionally biased region" description="Basic residues" evidence="4">
    <location>
        <begin position="9"/>
        <end position="32"/>
    </location>
</feature>
<name>A0A0U1M9F5_TALIS</name>
<dbReference type="Proteomes" id="UP000054383">
    <property type="component" value="Unassembled WGS sequence"/>
</dbReference>
<feature type="domain" description="B30.2/SPRY" evidence="5">
    <location>
        <begin position="207"/>
        <end position="402"/>
    </location>
</feature>
<dbReference type="InterPro" id="IPR050618">
    <property type="entry name" value="Ubq-SigPath_Reg"/>
</dbReference>
<dbReference type="AlphaFoldDB" id="A0A0U1M9F5"/>
<protein>
    <recommendedName>
        <fullName evidence="3">Protein FYV10</fullName>
    </recommendedName>
    <alternativeName>
        <fullName evidence="2">Protein fyv10</fullName>
    </alternativeName>
</protein>
<dbReference type="OMA" id="YGQQLRM"/>
<dbReference type="OrthoDB" id="25503at2759"/>
<dbReference type="Pfam" id="PF10607">
    <property type="entry name" value="CTLH"/>
    <property type="match status" value="1"/>
</dbReference>
<evidence type="ECO:0000256" key="2">
    <source>
        <dbReference type="ARBA" id="ARBA00017917"/>
    </source>
</evidence>
<organism evidence="7 8">
    <name type="scientific">Talaromyces islandicus</name>
    <name type="common">Penicillium islandicum</name>
    <dbReference type="NCBI Taxonomy" id="28573"/>
    <lineage>
        <taxon>Eukaryota</taxon>
        <taxon>Fungi</taxon>
        <taxon>Dikarya</taxon>
        <taxon>Ascomycota</taxon>
        <taxon>Pezizomycotina</taxon>
        <taxon>Eurotiomycetes</taxon>
        <taxon>Eurotiomycetidae</taxon>
        <taxon>Eurotiales</taxon>
        <taxon>Trichocomaceae</taxon>
        <taxon>Talaromyces</taxon>
        <taxon>Talaromyces sect. Islandici</taxon>
    </lineage>
</organism>
<dbReference type="SMART" id="SM00757">
    <property type="entry name" value="CRA"/>
    <property type="match status" value="1"/>
</dbReference>
<evidence type="ECO:0000259" key="6">
    <source>
        <dbReference type="PROSITE" id="PS50897"/>
    </source>
</evidence>
<evidence type="ECO:0000256" key="4">
    <source>
        <dbReference type="SAM" id="MobiDB-lite"/>
    </source>
</evidence>
<dbReference type="InterPro" id="IPR043136">
    <property type="entry name" value="B30.2/SPRY_sf"/>
</dbReference>
<feature type="domain" description="CTLH" evidence="6">
    <location>
        <begin position="488"/>
        <end position="545"/>
    </location>
</feature>
<feature type="compositionally biased region" description="Low complexity" evidence="4">
    <location>
        <begin position="182"/>
        <end position="192"/>
    </location>
</feature>
<evidence type="ECO:0000259" key="5">
    <source>
        <dbReference type="PROSITE" id="PS50188"/>
    </source>
</evidence>
<dbReference type="InterPro" id="IPR013144">
    <property type="entry name" value="CRA_dom"/>
</dbReference>
<dbReference type="InterPro" id="IPR003877">
    <property type="entry name" value="SPRY_dom"/>
</dbReference>
<dbReference type="PROSITE" id="PS50188">
    <property type="entry name" value="B302_SPRY"/>
    <property type="match status" value="1"/>
</dbReference>
<reference evidence="7 8" key="1">
    <citation type="submission" date="2015-04" db="EMBL/GenBank/DDBJ databases">
        <authorList>
            <person name="Syromyatnikov M.Y."/>
            <person name="Popov V.N."/>
        </authorList>
    </citation>
    <scope>NUCLEOTIDE SEQUENCE [LARGE SCALE GENOMIC DNA]</scope>
    <source>
        <strain evidence="7">WF-38-12</strain>
    </source>
</reference>
<comment type="function">
    <text evidence="1">Involved in the proteasome-dependent degradation of fructose-1,6-bisphosphatase.</text>
</comment>
<dbReference type="PROSITE" id="PS50897">
    <property type="entry name" value="CTLH"/>
    <property type="match status" value="1"/>
</dbReference>
<feature type="region of interest" description="Disordered" evidence="4">
    <location>
        <begin position="1"/>
        <end position="63"/>
    </location>
</feature>
<gene>
    <name evidence="7" type="ORF">PISL3812_08596</name>
</gene>
<proteinExistence type="predicted"/>
<dbReference type="EMBL" id="CVMT01000010">
    <property type="protein sequence ID" value="CRG91546.1"/>
    <property type="molecule type" value="Genomic_DNA"/>
</dbReference>
<dbReference type="SMART" id="SM00667">
    <property type="entry name" value="LisH"/>
    <property type="match status" value="1"/>
</dbReference>
<dbReference type="InterPro" id="IPR006595">
    <property type="entry name" value="CTLH_C"/>
</dbReference>
<dbReference type="InterPro" id="IPR001870">
    <property type="entry name" value="B30.2/SPRY"/>
</dbReference>
<evidence type="ECO:0000256" key="1">
    <source>
        <dbReference type="ARBA" id="ARBA00002343"/>
    </source>
</evidence>
<dbReference type="PROSITE" id="PS50896">
    <property type="entry name" value="LISH"/>
    <property type="match status" value="1"/>
</dbReference>
<evidence type="ECO:0000256" key="3">
    <source>
        <dbReference type="ARBA" id="ARBA00018741"/>
    </source>
</evidence>
<dbReference type="SUPFAM" id="SSF49899">
    <property type="entry name" value="Concanavalin A-like lectins/glucanases"/>
    <property type="match status" value="1"/>
</dbReference>
<dbReference type="Gene3D" id="2.60.120.920">
    <property type="match status" value="1"/>
</dbReference>
<dbReference type="InterPro" id="IPR024964">
    <property type="entry name" value="CTLH/CRA"/>
</dbReference>
<sequence>MTNAPSARSSHHHHQNNQNRQNHHQNNHHPSVRRSSYASVLSGPANDSFAPQHSGALAPLLQPPTTASFPPSLLYLDSLRHSSSVPTTDADMQLSYGGATSAGRRSGGLPVYSRQFAHIPEYAGYPPGAAALSSITSSPAAALPADQPSSFFTPSYLQNSRYISRLESAQRSRQLAARRESSTAPSLSASSSHVNLHRLATSQRPLLHDAVEKELAGAENQPPPLPTCWNDGDKHNGLDLNSTGLEVRYVGHQHKIDHEAASVRADHPMPRDAGMYYYETTILSKPKDAVIAIGFSSSRSSLERLPGWDSESWAYHGDDGKAFIGESQGQGRPFGPTFGMGDTIGCGVNFATGTCFFTKNGHSIGTAFRDLQTSRHVNFYPAIGVKRHPHMHIKTNFGQQPFMFDIDSTVNKEKVALLSEINDASIANIQPPLDEVTLLQELVAQFLSQDGYYETARAFAEEVRQESGPLQDDKSRPVFQYQQEQDVDATNRQKIRTAILEGDIDRALKYTNAYFSQVLQDNPNILFKLRCRKFLEMMCKCSDLSSASSKREKTSNGVGHHEEVFDQDMELDDHMHDGFSDADGMDTEETDSIAKFHELLTEAVQYGQQLRMDYPTDEQGGDKQYLEDIFSLMAYPDPRTSVHGHYLDASGRTAVADELNSAILVSLGKSSSAALETLYSQTEVLINELSEGGGVGAFINIQGDFLS</sequence>
<evidence type="ECO:0000313" key="7">
    <source>
        <dbReference type="EMBL" id="CRG91546.1"/>
    </source>
</evidence>
<evidence type="ECO:0000313" key="8">
    <source>
        <dbReference type="Proteomes" id="UP000054383"/>
    </source>
</evidence>
<dbReference type="InterPro" id="IPR006594">
    <property type="entry name" value="LisH"/>
</dbReference>
<dbReference type="InterPro" id="IPR013320">
    <property type="entry name" value="ConA-like_dom_sf"/>
</dbReference>
<feature type="region of interest" description="Disordered" evidence="4">
    <location>
        <begin position="173"/>
        <end position="194"/>
    </location>
</feature>
<keyword evidence="8" id="KW-1185">Reference proteome</keyword>
<dbReference type="SMART" id="SM00449">
    <property type="entry name" value="SPRY"/>
    <property type="match status" value="1"/>
</dbReference>
<dbReference type="PANTHER" id="PTHR12864">
    <property type="entry name" value="RAN BINDING PROTEIN 9-RELATED"/>
    <property type="match status" value="1"/>
</dbReference>
<dbReference type="Pfam" id="PF00622">
    <property type="entry name" value="SPRY"/>
    <property type="match status" value="1"/>
</dbReference>
<accession>A0A0U1M9F5</accession>